<dbReference type="Gene3D" id="2.60.40.680">
    <property type="match status" value="1"/>
</dbReference>
<dbReference type="GO" id="GO:0030246">
    <property type="term" value="F:carbohydrate binding"/>
    <property type="evidence" value="ECO:0007669"/>
    <property type="project" value="InterPro"/>
</dbReference>
<evidence type="ECO:0000313" key="3">
    <source>
        <dbReference type="EMBL" id="CUV03167.1"/>
    </source>
</evidence>
<dbReference type="InterPro" id="IPR002102">
    <property type="entry name" value="Cohesin_dom"/>
</dbReference>
<dbReference type="SUPFAM" id="SSF49384">
    <property type="entry name" value="Carbohydrate-binding domain"/>
    <property type="match status" value="1"/>
</dbReference>
<dbReference type="Pfam" id="PF00963">
    <property type="entry name" value="Cohesin"/>
    <property type="match status" value="1"/>
</dbReference>
<dbReference type="InterPro" id="IPR008965">
    <property type="entry name" value="CBM2/CBM3_carb-bd_dom_sf"/>
</dbReference>
<dbReference type="Gene3D" id="1.10.1330.10">
    <property type="entry name" value="Dockerin domain"/>
    <property type="match status" value="1"/>
</dbReference>
<dbReference type="Gene3D" id="2.60.120.380">
    <property type="match status" value="6"/>
</dbReference>
<feature type="domain" description="Cohesin" evidence="2">
    <location>
        <begin position="776"/>
        <end position="883"/>
    </location>
</feature>
<dbReference type="AlphaFoldDB" id="A0A161KFW7"/>
<dbReference type="InterPro" id="IPR036439">
    <property type="entry name" value="Dockerin_dom_sf"/>
</dbReference>
<protein>
    <submittedName>
        <fullName evidence="3">Putative lipoprotein</fullName>
    </submittedName>
</protein>
<sequence>MRKSISLLPLTLFFLALVAVAFFSNQNIIHAEDDHGDYRFTSTNLNIGSGAVSGVINPSDILFDVDYFSFQALRGVEYTFVLDEITVIDANISIINSLSRGNDNSPEQQLTVSGGQKTVTWIARTTDSYYVEVSGTLNHFDGSFYLGDYTLSGFADTRFVDRHSDESTGATQITAGNVYQGAVSPWSNQPSLANTVDGGDDFDFYSFQAQRGVRYNIEVELGTSEGVEIAIQSGLSGVEKTSDGIGNTLSWISPRNSTYFIAITGTTRVRDSNGTYAIKLNAETALLDQHSQAIAGATVVSFGNAHQGSISPADDLDYFSFPAQRGVKYMLDITLGSADGVSLVVTDTSGTSLAANGSVGTHLEWLAPANATYMAVVSASTQVPNVIGTYSLNLSMDNTLQDYHGDFPSTASVLSFGNAHPGAVSPSTDRDYFSFQAERGVNYSLALELLTASGAVISIESLEGDTLSSTNGLGTGLGWTAASTGLFYVVISPSPQATEEIGSYSLTVSANTSLEDRHLDTASTGTPLSFGTVYQGAISPQSDLDFFTFPAIRGVEYILDLIYGSATAVSMEVYNAGGSADNGARNFGESNLVRWTAPDSGTYFVKVSASAKAEEPIGTYSLKVTPDTTLQDRHSDTPINGTHIGFGNAIAGAISPSNDYDYFLFLAEKGITYTVDVKPGTVAGVRFSVENAAAEFSVSNFGLEQALEWEAPEAGWYTLAISASGRVGNPTGTYLITINRQSDVRPGVPKVNEPAPDPVDTTLPRVTTPTGTALVLESRVSPLGSTVRVPIKLHEASGITSLGFTLNYDSDALRVVSVERGSRLTEDSFSYDADTLGEIRFGFAATRGSGSGGTAAVVELQVVGSSGSVSPITLSNALASHDAQGPLSMELVGADFKVGPRIRGDADGDSVITALDALQALRMASDLIKIDLALDVDNDGKITIDDARIILNMARPS</sequence>
<dbReference type="EMBL" id="FAXA01000362">
    <property type="protein sequence ID" value="CUV03167.1"/>
    <property type="molecule type" value="Genomic_DNA"/>
</dbReference>
<keyword evidence="3" id="KW-0449">Lipoprotein</keyword>
<feature type="region of interest" description="Disordered" evidence="1">
    <location>
        <begin position="745"/>
        <end position="766"/>
    </location>
</feature>
<evidence type="ECO:0000259" key="2">
    <source>
        <dbReference type="Pfam" id="PF00963"/>
    </source>
</evidence>
<gene>
    <name evidence="3" type="ORF">MGWOODY_Clf820</name>
</gene>
<proteinExistence type="predicted"/>
<accession>A0A161KFW7</accession>
<organism evidence="3">
    <name type="scientific">hydrothermal vent metagenome</name>
    <dbReference type="NCBI Taxonomy" id="652676"/>
    <lineage>
        <taxon>unclassified sequences</taxon>
        <taxon>metagenomes</taxon>
        <taxon>ecological metagenomes</taxon>
    </lineage>
</organism>
<dbReference type="CDD" id="cd14256">
    <property type="entry name" value="Dockerin_I"/>
    <property type="match status" value="1"/>
</dbReference>
<evidence type="ECO:0000256" key="1">
    <source>
        <dbReference type="SAM" id="MobiDB-lite"/>
    </source>
</evidence>
<reference evidence="3" key="1">
    <citation type="submission" date="2015-10" db="EMBL/GenBank/DDBJ databases">
        <authorList>
            <person name="Gilbert D.G."/>
        </authorList>
    </citation>
    <scope>NUCLEOTIDE SEQUENCE</scope>
</reference>
<dbReference type="GO" id="GO:0000272">
    <property type="term" value="P:polysaccharide catabolic process"/>
    <property type="evidence" value="ECO:0007669"/>
    <property type="project" value="InterPro"/>
</dbReference>
<dbReference type="SUPFAM" id="SSF63446">
    <property type="entry name" value="Type I dockerin domain"/>
    <property type="match status" value="1"/>
</dbReference>
<dbReference type="CDD" id="cd08548">
    <property type="entry name" value="Type_I_cohesin_like"/>
    <property type="match status" value="1"/>
</dbReference>
<name>A0A161KFW7_9ZZZZ</name>